<evidence type="ECO:0000256" key="4">
    <source>
        <dbReference type="ARBA" id="ARBA00022786"/>
    </source>
</evidence>
<reference evidence="7" key="1">
    <citation type="submission" date="2021-05" db="EMBL/GenBank/DDBJ databases">
        <title>The genome of the haptophyte Pavlova lutheri (Diacronema luteri, Pavlovales) - a model for lipid biosynthesis in eukaryotic algae.</title>
        <authorList>
            <person name="Hulatt C.J."/>
            <person name="Posewitz M.C."/>
        </authorList>
    </citation>
    <scope>NUCLEOTIDE SEQUENCE</scope>
    <source>
        <strain evidence="7">NIVA-4/92</strain>
    </source>
</reference>
<evidence type="ECO:0000313" key="8">
    <source>
        <dbReference type="Proteomes" id="UP000751190"/>
    </source>
</evidence>
<dbReference type="OMA" id="RIHICRS"/>
<keyword evidence="5" id="KW-0072">Autophagy</keyword>
<protein>
    <recommendedName>
        <fullName evidence="2">Ubiquitin-like-conjugating enzyme ATG10</fullName>
    </recommendedName>
    <alternativeName>
        <fullName evidence="6">Autophagy-related protein 10</fullName>
    </alternativeName>
</protein>
<dbReference type="GO" id="GO:0000045">
    <property type="term" value="P:autophagosome assembly"/>
    <property type="evidence" value="ECO:0007669"/>
    <property type="project" value="TreeGrafter"/>
</dbReference>
<dbReference type="GO" id="GO:0005829">
    <property type="term" value="C:cytosol"/>
    <property type="evidence" value="ECO:0007669"/>
    <property type="project" value="TreeGrafter"/>
</dbReference>
<dbReference type="EMBL" id="JAGTXO010000001">
    <property type="protein sequence ID" value="KAG8470301.1"/>
    <property type="molecule type" value="Genomic_DNA"/>
</dbReference>
<evidence type="ECO:0000313" key="7">
    <source>
        <dbReference type="EMBL" id="KAG8470301.1"/>
    </source>
</evidence>
<dbReference type="InterPro" id="IPR007135">
    <property type="entry name" value="Atg3/Atg10"/>
</dbReference>
<dbReference type="PANTHER" id="PTHR14957">
    <property type="entry name" value="UBIQUITIN-LIKE-CONJUGATING ENZYME ATG10"/>
    <property type="match status" value="1"/>
</dbReference>
<evidence type="ECO:0000256" key="5">
    <source>
        <dbReference type="ARBA" id="ARBA00023006"/>
    </source>
</evidence>
<dbReference type="GO" id="GO:0061651">
    <property type="term" value="F:Atg12 conjugating enzyme activity"/>
    <property type="evidence" value="ECO:0007669"/>
    <property type="project" value="TreeGrafter"/>
</dbReference>
<dbReference type="GO" id="GO:0032446">
    <property type="term" value="P:protein modification by small protein conjugation"/>
    <property type="evidence" value="ECO:0007669"/>
    <property type="project" value="TreeGrafter"/>
</dbReference>
<comment type="caution">
    <text evidence="7">The sequence shown here is derived from an EMBL/GenBank/DDBJ whole genome shotgun (WGS) entry which is preliminary data.</text>
</comment>
<accession>A0A8J6CGN7</accession>
<gene>
    <name evidence="7" type="ORF">KFE25_008722</name>
</gene>
<proteinExistence type="inferred from homology"/>
<dbReference type="Pfam" id="PF03987">
    <property type="entry name" value="Autophagy_act_C"/>
    <property type="match status" value="1"/>
</dbReference>
<dbReference type="Proteomes" id="UP000751190">
    <property type="component" value="Unassembled WGS sequence"/>
</dbReference>
<evidence type="ECO:0000256" key="3">
    <source>
        <dbReference type="ARBA" id="ARBA00022679"/>
    </source>
</evidence>
<dbReference type="OrthoDB" id="4089664at2759"/>
<organism evidence="7 8">
    <name type="scientific">Diacronema lutheri</name>
    <name type="common">Unicellular marine alga</name>
    <name type="synonym">Monochrysis lutheri</name>
    <dbReference type="NCBI Taxonomy" id="2081491"/>
    <lineage>
        <taxon>Eukaryota</taxon>
        <taxon>Haptista</taxon>
        <taxon>Haptophyta</taxon>
        <taxon>Pavlovophyceae</taxon>
        <taxon>Pavlovales</taxon>
        <taxon>Pavlovaceae</taxon>
        <taxon>Diacronema</taxon>
    </lineage>
</organism>
<keyword evidence="4" id="KW-0833">Ubl conjugation pathway</keyword>
<keyword evidence="3" id="KW-0808">Transferase</keyword>
<dbReference type="AlphaFoldDB" id="A0A8J6CGN7"/>
<dbReference type="PANTHER" id="PTHR14957:SF1">
    <property type="entry name" value="UBIQUITIN-LIKE-CONJUGATING ENZYME ATG10"/>
    <property type="match status" value="1"/>
</dbReference>
<evidence type="ECO:0000256" key="1">
    <source>
        <dbReference type="ARBA" id="ARBA00005696"/>
    </source>
</evidence>
<dbReference type="GO" id="GO:0000422">
    <property type="term" value="P:autophagy of mitochondrion"/>
    <property type="evidence" value="ECO:0007669"/>
    <property type="project" value="TreeGrafter"/>
</dbReference>
<dbReference type="Gene3D" id="3.30.1460.50">
    <property type="match status" value="1"/>
</dbReference>
<sequence length="223" mass="23813">MAAALDGGLSDAEFEGQARQFVELLAPSGLGWAWVDGGDRPGYVCGSAAVPAPCCPNCAAAAQRSAQLESAVDADALWAEEGDAAARRCTSDTQQDAPAHRVHYHIVLDPTFCQPTLLVLARHCDGSALSTDEVWAHLSADMHAHRNSPFVFTEVEHPVLGTPCFALHPCRTENLMALMRSARSAGGVEPSGGGSYLVSWWSTIAPIVRLPNRLCWYHPTVGH</sequence>
<name>A0A8J6CGN7_DIALT</name>
<evidence type="ECO:0000256" key="6">
    <source>
        <dbReference type="ARBA" id="ARBA00029833"/>
    </source>
</evidence>
<evidence type="ECO:0000256" key="2">
    <source>
        <dbReference type="ARBA" id="ARBA00021099"/>
    </source>
</evidence>
<keyword evidence="8" id="KW-1185">Reference proteome</keyword>
<comment type="similarity">
    <text evidence="1">Belongs to the ATG10 family.</text>
</comment>